<protein>
    <submittedName>
        <fullName evidence="2">Uncharacterized protein</fullName>
    </submittedName>
</protein>
<evidence type="ECO:0000313" key="3">
    <source>
        <dbReference type="Proteomes" id="UP000494040"/>
    </source>
</evidence>
<dbReference type="Proteomes" id="UP000494040">
    <property type="component" value="Unassembled WGS sequence"/>
</dbReference>
<name>A0A8I6RQ07_CIMLE</name>
<feature type="region of interest" description="Disordered" evidence="1">
    <location>
        <begin position="134"/>
        <end position="176"/>
    </location>
</feature>
<evidence type="ECO:0000313" key="2">
    <source>
        <dbReference type="EnsemblMetazoa" id="XP_014247984.1"/>
    </source>
</evidence>
<keyword evidence="3" id="KW-1185">Reference proteome</keyword>
<evidence type="ECO:0000256" key="1">
    <source>
        <dbReference type="SAM" id="MobiDB-lite"/>
    </source>
</evidence>
<dbReference type="EnsemblMetazoa" id="XM_014392498.2">
    <property type="protein sequence ID" value="XP_014247984.1"/>
    <property type="gene ID" value="LOC106665790"/>
</dbReference>
<reference evidence="2" key="1">
    <citation type="submission" date="2022-01" db="UniProtKB">
        <authorList>
            <consortium name="EnsemblMetazoa"/>
        </authorList>
    </citation>
    <scope>IDENTIFICATION</scope>
</reference>
<organism evidence="2 3">
    <name type="scientific">Cimex lectularius</name>
    <name type="common">Bed bug</name>
    <name type="synonym">Acanthia lectularia</name>
    <dbReference type="NCBI Taxonomy" id="79782"/>
    <lineage>
        <taxon>Eukaryota</taxon>
        <taxon>Metazoa</taxon>
        <taxon>Ecdysozoa</taxon>
        <taxon>Arthropoda</taxon>
        <taxon>Hexapoda</taxon>
        <taxon>Insecta</taxon>
        <taxon>Pterygota</taxon>
        <taxon>Neoptera</taxon>
        <taxon>Paraneoptera</taxon>
        <taxon>Hemiptera</taxon>
        <taxon>Heteroptera</taxon>
        <taxon>Panheteroptera</taxon>
        <taxon>Cimicomorpha</taxon>
        <taxon>Cimicidae</taxon>
        <taxon>Cimex</taxon>
    </lineage>
</organism>
<dbReference type="OrthoDB" id="6647138at2759"/>
<dbReference type="AlphaFoldDB" id="A0A8I6RQ07"/>
<feature type="compositionally biased region" description="Polar residues" evidence="1">
    <location>
        <begin position="160"/>
        <end position="176"/>
    </location>
</feature>
<dbReference type="KEGG" id="clec:106665790"/>
<accession>A0A8I6RQ07</accession>
<feature type="compositionally biased region" description="Basic residues" evidence="1">
    <location>
        <begin position="137"/>
        <end position="148"/>
    </location>
</feature>
<dbReference type="GeneID" id="106665790"/>
<dbReference type="RefSeq" id="XP_014247984.1">
    <property type="nucleotide sequence ID" value="XM_014392498.2"/>
</dbReference>
<proteinExistence type="predicted"/>
<sequence length="218" mass="25191">MGASTSKSSFFEKLSRMLMLRVNAQRKLSTSTKLAKPTPHSFLNLLSDLRCKAQYNGIKPSVVALIGSYVWQQMTWAEKYPYRALAWREQLNRDTPQNLIAMNKKHKIYSNLRDFQKGNDSLIHNFIISSNENMKVQKLKHRMRRKRATNQGRTEKDGHNSNTPSPPNTSQNSRNQNSFIIKRLSISNETLPIEENIRELRSGKKVKLQNSNVPSYIN</sequence>